<proteinExistence type="predicted"/>
<evidence type="ECO:0000256" key="3">
    <source>
        <dbReference type="ARBA" id="ARBA00022561"/>
    </source>
</evidence>
<reference evidence="5" key="1">
    <citation type="submission" date="2022-02" db="EMBL/GenBank/DDBJ databases">
        <title>Towards deciphering the DNA virus diversity associated with rodent species in the families Cricetidae and Heteromyidae.</title>
        <authorList>
            <person name="Lund M."/>
            <person name="Larsen B.B."/>
            <person name="Gryseels S."/>
            <person name="Kraberger S."/>
            <person name="Rowsey D.M."/>
            <person name="Steger L."/>
            <person name="Yule K.M."/>
            <person name="Upham N.S."/>
            <person name="Worobey M."/>
            <person name="Van Doorslaer K."/>
            <person name="Varsani A."/>
        </authorList>
    </citation>
    <scope>NUCLEOTIDE SEQUENCE</scope>
    <source>
        <strain evidence="5">UA08Rod_3874</strain>
    </source>
</reference>
<dbReference type="Pfam" id="PF02305">
    <property type="entry name" value="Phage_F"/>
    <property type="match status" value="1"/>
</dbReference>
<dbReference type="Gene3D" id="2.60.169.10">
    <property type="entry name" value="Microviridae F protein"/>
    <property type="match status" value="2"/>
</dbReference>
<dbReference type="GO" id="GO:0039615">
    <property type="term" value="C:T=1 icosahedral viral capsid"/>
    <property type="evidence" value="ECO:0007669"/>
    <property type="project" value="UniProtKB-KW"/>
</dbReference>
<name>A0A976R739_9VIRU</name>
<dbReference type="InterPro" id="IPR003514">
    <property type="entry name" value="Microviridae_protein_F"/>
</dbReference>
<keyword evidence="4" id="KW-0946">Virion</keyword>
<comment type="subcellular location">
    <subcellularLocation>
        <location evidence="1">Virion</location>
    </subcellularLocation>
</comment>
<keyword evidence="3" id="KW-0167">Capsid protein</keyword>
<dbReference type="EMBL" id="OM869580">
    <property type="protein sequence ID" value="UPW41354.1"/>
    <property type="molecule type" value="Genomic_DNA"/>
</dbReference>
<keyword evidence="2" id="KW-1140">T=1 icosahedral capsid protein</keyword>
<evidence type="ECO:0000313" key="5">
    <source>
        <dbReference type="EMBL" id="UPW41354.1"/>
    </source>
</evidence>
<dbReference type="GO" id="GO:0005198">
    <property type="term" value="F:structural molecule activity"/>
    <property type="evidence" value="ECO:0007669"/>
    <property type="project" value="InterPro"/>
</dbReference>
<protein>
    <submittedName>
        <fullName evidence="5">Major capsid protein</fullName>
    </submittedName>
</protein>
<accession>A0A976R739</accession>
<evidence type="ECO:0000256" key="1">
    <source>
        <dbReference type="ARBA" id="ARBA00004328"/>
    </source>
</evidence>
<dbReference type="InterPro" id="IPR037002">
    <property type="entry name" value="Microviridae_protein_F_sf"/>
</dbReference>
<evidence type="ECO:0000256" key="4">
    <source>
        <dbReference type="ARBA" id="ARBA00022844"/>
    </source>
</evidence>
<evidence type="ECO:0000256" key="2">
    <source>
        <dbReference type="ARBA" id="ARBA00022431"/>
    </source>
</evidence>
<sequence>MKVNIGKDQHKKSLFPITLDSSTTHNFGECVPVFMHEAVPQSHVQVNIRDAVRFAPLSFPTFGKAFLKTYVYNHKISDLYPPFNDMLAKTPYTTYSQEQYVPSEVPNLPLWFLWMSVISNCTFTLYKFSNNYNEVEGYSTSLINYDKINYIGYRVGTANQVLDDSQVGLSLTYWILQSLYNGNTRFPQFNSIKSVLPYLSYLESSRNQRVQDIIWNNTGYNNISSFYVSGDSPDYVGELVSIASADFIVPLAGTVKNFMSYSENDVVFQEAEMIFGTNGESQNINGQICVAIRLNDSGKYLRKILMGLMYQVAPIDRPVSILPLYAYFKSWFETFAPKRFIKFEQTHFYKMINMCVQSGRSLQNVILSNNPNLPYVDFSAVIDDLLTTYYTKNTDYFSSQITGLINEYGAELTQSYIAESQNHGINPFVATASSYEDPNQVPKLNFSQDNLAHTQSQQNILNRLTQFVNRRSASGSRIAKLLQSVFGISPKEVDGNDYGFFVGSSSLDVNFSDVFSTAETAEGSLGEYAGKAMAYGNGDVFNINTDVHSIIVAFSTIVPRTQYVQGVSPLLSHIKSDDFYNPLFDGLTLLPTHRSNLYAGGIFDAYVDDEGSNSFGNLPIYTEYKTKINGVLSGDLSLRSTKSTYDSYTMDELIGGVDYSDLGDSEQMPNTQMQVYSAPTMQMMVNGTMWRYLGRWLWLGRFDRIFVNTKISPLSEAASLIAKMYNSSARNVSRTDDNLVVHHVVDMNINAPMIPLPGSWMTDDLYSLDPSGITTQIE</sequence>
<organism evidence="5">
    <name type="scientific">Sigmofec virus UA08Rod_3874</name>
    <dbReference type="NCBI Taxonomy" id="2929391"/>
    <lineage>
        <taxon>Viruses</taxon>
        <taxon>Monodnaviria</taxon>
        <taxon>Sangervirae</taxon>
        <taxon>Phixviricota</taxon>
        <taxon>Malgrandaviricetes</taxon>
        <taxon>Petitvirales</taxon>
        <taxon>Microviridae</taxon>
    </lineage>
</organism>